<dbReference type="Proteomes" id="UP000006794">
    <property type="component" value="Chromosome"/>
</dbReference>
<organism evidence="1 2">
    <name type="scientific">Halopiger xanaduensis (strain DSM 18323 / JCM 14033 / SH-6)</name>
    <dbReference type="NCBI Taxonomy" id="797210"/>
    <lineage>
        <taxon>Archaea</taxon>
        <taxon>Methanobacteriati</taxon>
        <taxon>Methanobacteriota</taxon>
        <taxon>Stenosarchaea group</taxon>
        <taxon>Halobacteria</taxon>
        <taxon>Halobacteriales</taxon>
        <taxon>Natrialbaceae</taxon>
        <taxon>Halopiger</taxon>
    </lineage>
</organism>
<dbReference type="KEGG" id="hxa:Halxa_0950"/>
<proteinExistence type="predicted"/>
<sequence>MIEKPDDETWYEYLYTDEISRDERSELRDEWRELMADEAREILEDSELDESRYEVEVTTNMYVGADDEWLMDDREDAKELRDVLDREIGDESVGAFVTPRSSEGEIADIPEPDHVPVDEYEVFVELEQVQESIDGGLQAAKEKMNEAVGSE</sequence>
<dbReference type="GeneID" id="10795923"/>
<dbReference type="RefSeq" id="WP_013878486.1">
    <property type="nucleotide sequence ID" value="NC_015666.1"/>
</dbReference>
<dbReference type="OrthoDB" id="381006at2157"/>
<reference evidence="1 2" key="1">
    <citation type="journal article" date="2012" name="Stand. Genomic Sci.">
        <title>Complete genome sequence of Halopiger xanaduensis type strain (SH-6(T)).</title>
        <authorList>
            <person name="Anderson I."/>
            <person name="Tindall B.J."/>
            <person name="Rohde M."/>
            <person name="Lucas S."/>
            <person name="Han J."/>
            <person name="Lapidus A."/>
            <person name="Cheng J.F."/>
            <person name="Goodwin L."/>
            <person name="Pitluck S."/>
            <person name="Peters L."/>
            <person name="Pati A."/>
            <person name="Mikhailova N."/>
            <person name="Pagani I."/>
            <person name="Teshima H."/>
            <person name="Han C."/>
            <person name="Tapia R."/>
            <person name="Land M."/>
            <person name="Woyke T."/>
            <person name="Klenk H.P."/>
            <person name="Kyrpides N."/>
            <person name="Ivanova N."/>
        </authorList>
    </citation>
    <scope>NUCLEOTIDE SEQUENCE [LARGE SCALE GENOMIC DNA]</scope>
    <source>
        <strain evidence="2">DSM 18323 / JCM 14033 / SH-6</strain>
    </source>
</reference>
<evidence type="ECO:0000313" key="1">
    <source>
        <dbReference type="EMBL" id="AEH35586.1"/>
    </source>
</evidence>
<protein>
    <submittedName>
        <fullName evidence="1">Uncharacterized protein</fullName>
    </submittedName>
</protein>
<keyword evidence="2" id="KW-1185">Reference proteome</keyword>
<dbReference type="EMBL" id="CP002839">
    <property type="protein sequence ID" value="AEH35586.1"/>
    <property type="molecule type" value="Genomic_DNA"/>
</dbReference>
<evidence type="ECO:0000313" key="2">
    <source>
        <dbReference type="Proteomes" id="UP000006794"/>
    </source>
</evidence>
<dbReference type="STRING" id="797210.Halxa_0950"/>
<name>F8D8G3_HALXS</name>
<dbReference type="HOGENOM" id="CLU_1727216_0_0_2"/>
<gene>
    <name evidence="1" type="ordered locus">Halxa_0950</name>
</gene>
<dbReference type="AlphaFoldDB" id="F8D8G3"/>
<accession>F8D8G3</accession>